<evidence type="ECO:0000313" key="3">
    <source>
        <dbReference type="EMBL" id="SPC89658.1"/>
    </source>
</evidence>
<evidence type="ECO:0000259" key="2">
    <source>
        <dbReference type="PROSITE" id="PS50878"/>
    </source>
</evidence>
<name>A0A2N9FR17_FAGSY</name>
<dbReference type="InterPro" id="IPR036691">
    <property type="entry name" value="Endo/exonu/phosph_ase_sf"/>
</dbReference>
<dbReference type="PANTHER" id="PTHR46890">
    <property type="entry name" value="NON-LTR RETROLELEMENT REVERSE TRANSCRIPTASE-LIKE PROTEIN-RELATED"/>
    <property type="match status" value="1"/>
</dbReference>
<dbReference type="GO" id="GO:0004523">
    <property type="term" value="F:RNA-DNA hybrid ribonuclease activity"/>
    <property type="evidence" value="ECO:0007669"/>
    <property type="project" value="InterPro"/>
</dbReference>
<dbReference type="InterPro" id="IPR044730">
    <property type="entry name" value="RNase_H-like_dom_plant"/>
</dbReference>
<dbReference type="InterPro" id="IPR000477">
    <property type="entry name" value="RT_dom"/>
</dbReference>
<dbReference type="CDD" id="cd06222">
    <property type="entry name" value="RNase_H_like"/>
    <property type="match status" value="1"/>
</dbReference>
<dbReference type="InterPro" id="IPR005135">
    <property type="entry name" value="Endo/exonuclease/phosphatase"/>
</dbReference>
<organism evidence="3">
    <name type="scientific">Fagus sylvatica</name>
    <name type="common">Beechnut</name>
    <dbReference type="NCBI Taxonomy" id="28930"/>
    <lineage>
        <taxon>Eukaryota</taxon>
        <taxon>Viridiplantae</taxon>
        <taxon>Streptophyta</taxon>
        <taxon>Embryophyta</taxon>
        <taxon>Tracheophyta</taxon>
        <taxon>Spermatophyta</taxon>
        <taxon>Magnoliopsida</taxon>
        <taxon>eudicotyledons</taxon>
        <taxon>Gunneridae</taxon>
        <taxon>Pentapetalae</taxon>
        <taxon>rosids</taxon>
        <taxon>fabids</taxon>
        <taxon>Fagales</taxon>
        <taxon>Fagaceae</taxon>
        <taxon>Fagus</taxon>
    </lineage>
</organism>
<dbReference type="Pfam" id="PF13966">
    <property type="entry name" value="zf-RVT"/>
    <property type="match status" value="1"/>
</dbReference>
<dbReference type="Pfam" id="PF03372">
    <property type="entry name" value="Exo_endo_phos"/>
    <property type="match status" value="1"/>
</dbReference>
<dbReference type="InterPro" id="IPR052343">
    <property type="entry name" value="Retrotransposon-Effector_Assoc"/>
</dbReference>
<dbReference type="Gene3D" id="3.60.10.10">
    <property type="entry name" value="Endonuclease/exonuclease/phosphatase"/>
    <property type="match status" value="1"/>
</dbReference>
<dbReference type="InterPro" id="IPR012337">
    <property type="entry name" value="RNaseH-like_sf"/>
</dbReference>
<dbReference type="Pfam" id="PF13456">
    <property type="entry name" value="RVT_3"/>
    <property type="match status" value="1"/>
</dbReference>
<evidence type="ECO:0000256" key="1">
    <source>
        <dbReference type="SAM" id="MobiDB-lite"/>
    </source>
</evidence>
<gene>
    <name evidence="3" type="ORF">FSB_LOCUS17540</name>
</gene>
<dbReference type="PROSITE" id="PS50878">
    <property type="entry name" value="RT_POL"/>
    <property type="match status" value="1"/>
</dbReference>
<dbReference type="EMBL" id="OIVN01001086">
    <property type="protein sequence ID" value="SPC89658.1"/>
    <property type="molecule type" value="Genomic_DNA"/>
</dbReference>
<dbReference type="PANTHER" id="PTHR46890:SF48">
    <property type="entry name" value="RNA-DIRECTED DNA POLYMERASE"/>
    <property type="match status" value="1"/>
</dbReference>
<dbReference type="CDD" id="cd01650">
    <property type="entry name" value="RT_nLTR_like"/>
    <property type="match status" value="1"/>
</dbReference>
<protein>
    <recommendedName>
        <fullName evidence="2">Reverse transcriptase domain-containing protein</fullName>
    </recommendedName>
</protein>
<dbReference type="SUPFAM" id="SSF56219">
    <property type="entry name" value="DNase I-like"/>
    <property type="match status" value="1"/>
</dbReference>
<feature type="region of interest" description="Disordered" evidence="1">
    <location>
        <begin position="204"/>
        <end position="233"/>
    </location>
</feature>
<reference evidence="3" key="1">
    <citation type="submission" date="2018-02" db="EMBL/GenBank/DDBJ databases">
        <authorList>
            <person name="Cohen D.B."/>
            <person name="Kent A.D."/>
        </authorList>
    </citation>
    <scope>NUCLEOTIDE SEQUENCE</scope>
</reference>
<dbReference type="InterPro" id="IPR025558">
    <property type="entry name" value="DUF4283"/>
</dbReference>
<feature type="compositionally biased region" description="Pro residues" evidence="1">
    <location>
        <begin position="219"/>
        <end position="233"/>
    </location>
</feature>
<dbReference type="Pfam" id="PF14111">
    <property type="entry name" value="DUF4283"/>
    <property type="match status" value="1"/>
</dbReference>
<dbReference type="GO" id="GO:0003676">
    <property type="term" value="F:nucleic acid binding"/>
    <property type="evidence" value="ECO:0007669"/>
    <property type="project" value="InterPro"/>
</dbReference>
<dbReference type="InterPro" id="IPR043502">
    <property type="entry name" value="DNA/RNA_pol_sf"/>
</dbReference>
<dbReference type="SUPFAM" id="SSF56672">
    <property type="entry name" value="DNA/RNA polymerases"/>
    <property type="match status" value="1"/>
</dbReference>
<dbReference type="Gene3D" id="3.30.420.10">
    <property type="entry name" value="Ribonuclease H-like superfamily/Ribonuclease H"/>
    <property type="match status" value="1"/>
</dbReference>
<dbReference type="InterPro" id="IPR036397">
    <property type="entry name" value="RNaseH_sf"/>
</dbReference>
<sequence length="1478" mass="167926">MDDLDGLWKRLSLNDKEDNLFDLSSNTQPDKPTLVAKFYTRRVINVEAIARTFKPLWQTRKSFSIQDVGDNMVLIEFEEAADMERVLLGEPWSYDKYLIAFHRLSNEVAVENLPFHQVDFWVQLHNLPVLSMKRKVAVAMGSYIGEVLPSPTQEEEVGNGKYLRVRVRVDITKPLCHGRKISRGNGAEHWGSGERASRRVQIMVEGSNRRPTGTRWKPDTPPKPNPPPYQPPAASPLCADFPASDMEVSENLVPDQIRADIPNPNPMSFEERLHAIDVEINYVSENHGEYLPAGNNPIEPIISAETHENYLGQPNLTNLPNPSRAPLNNISNQWASPAIIGKPKIGSWKKKARSKDPITTTSPIILAEKRTSAEAFQAGPTEARQTKTALQELTRLVRAKAPSAVFLIETWSNEDYLEILRCNLQFSNKFVVHSNKKGGGLALLWNVELNVSIKSYSHNHIDAIINEGLSDAWRLTGVYGAPETHNRPKTWDLLRKLDGLLQLPWCCLGDFNEVVKLEEMCGRFRRPKKQMQALRNVLDDCGLVDLGFHEFPFTWCNNRDPPHTTWVRLDRAVVNTEWLTRFPRARVDHVDAWSNTRPGTAMYQVSQKIRECKYQLGSWSRGSFGNIGKKIEATKIQLKHAETLAIQGRNHENLQALRKQLNSLFEKEEKMWRQRFHFLWLANGDRNTKYFHSKATQRRRRNHIHGLRDNLDILHDTSEGMASLLINYYSSLFTTSQPEQIDEVVAQVLSVVTEDMNKALTRVFTVSEVELALKQMAPTKAPGPDGMPPVFYQKYWHVVGSDVTKAVLSCLNSGRILNSINHTFITLIPKTKNPERVTEFRPISLCNVIYKLISKVLANRLKIILPQIVSDSQSAFVLGRLITDNVLVAFETLHYMHHNKIGRDGAMALKLDMNKAYDRVEWIFLEKIMSRMGFHQKWISLMTECISTVSYSILVNGEPHGYIKPSRGLRQGDPLSPYLFLLCAEGLHSLINKAGRDGDIQGVSLCRKGPKITHLFFADDNLLFSKATPTACEKIQGILDQYEKASGQQVNRDKTTIYFSKNTPEASQNVIKEALEAKFFPHGTILNCPTTTPGSYAWQSLLKARELITKPQMTWDHSLIDSLFLPYDVEAIKQIPLSNQDHADKLIWPGNTHGDYSVRSGYRFLVDEEDKNLPGSSRATREALPTKLNLQKRHIPIGTTCELCGKKDEDTIHALWSCKQLQSVWDAEVWIQPLRNSSMVDFADLLCKVLHLGRDSEPETFIIICWALWQRRNKIRLQQEVDSINQVDPKVKCYLEEYTRETEQTKPQPQPAMTVKWQPPRKLRYKVNFDGAVFKETNEAGIRVIVRDSHGLVMASLTQKVRFPHSVPSIEAWAVKRAIQFVLEIGLTEAEFEGDSQIIVSALNNSHPSLASYGLLITDAKVLASKLQNFSFSHVKRQGNQLAHALARKALSCNSLEVWMESVPPDLELLYLSSFNPS</sequence>
<accession>A0A2N9FR17</accession>
<feature type="domain" description="Reverse transcriptase" evidence="2">
    <location>
        <begin position="809"/>
        <end position="1086"/>
    </location>
</feature>
<dbReference type="InterPro" id="IPR002156">
    <property type="entry name" value="RNaseH_domain"/>
</dbReference>
<dbReference type="Pfam" id="PF00078">
    <property type="entry name" value="RVT_1"/>
    <property type="match status" value="1"/>
</dbReference>
<proteinExistence type="predicted"/>
<dbReference type="InterPro" id="IPR026960">
    <property type="entry name" value="RVT-Znf"/>
</dbReference>
<dbReference type="SUPFAM" id="SSF53098">
    <property type="entry name" value="Ribonuclease H-like"/>
    <property type="match status" value="1"/>
</dbReference>